<dbReference type="AlphaFoldDB" id="A0A1T4L7P4"/>
<gene>
    <name evidence="1" type="ORF">SAMN04488132_102349</name>
</gene>
<evidence type="ECO:0000313" key="2">
    <source>
        <dbReference type="Proteomes" id="UP000190888"/>
    </source>
</evidence>
<dbReference type="EMBL" id="FUWH01000002">
    <property type="protein sequence ID" value="SJZ50735.1"/>
    <property type="molecule type" value="Genomic_DNA"/>
</dbReference>
<proteinExistence type="predicted"/>
<keyword evidence="2" id="KW-1185">Reference proteome</keyword>
<accession>A0A1T4L7P4</accession>
<reference evidence="1 2" key="1">
    <citation type="submission" date="2017-02" db="EMBL/GenBank/DDBJ databases">
        <authorList>
            <person name="Peterson S.W."/>
        </authorList>
    </citation>
    <scope>NUCLEOTIDE SEQUENCE [LARGE SCALE GENOMIC DNA]</scope>
    <source>
        <strain evidence="1 2">DSM 22335</strain>
    </source>
</reference>
<sequence>MQSIFTLRRLPLFAVLITIIWLAACTRVTSTELGSGLIPPIDGVVTKDTLLDVMTDSFDDADTARVYAADQHVVGAITNDPLFGRTTASMYFEMQPALYPFSVPGTRDSIVVDSAVLILSYKGVYGDSTQPIRLTLSEVDHNTPIQPSAYPSNYPNVRPLNVSGQLAPPVTIDIRRLKDSVKNRYENAVNQLRIKVRSDVAARFIKFYDSTNAYKSDSVLREYFAGFALTADATSPANALLQFNLTDTNSKFALYYSSSTTGATTRDTNVVNFRFTAGVSRSANFVTRNRAGSEISNHLTTTAKPDSLVYVQTGPGTYVRVRIPGLKDLSNRIIHRAELIAEQVPDDANLTTIEAAMLPPRYLLLSVWDSVNQRKRNVPNDYIISSDGPNISSFGGFLTYKSINGYDRVGSYVFDLTRYAQGVITRKDTTHTLRLTAPVNDSIYYTPPYPTTPTTTLNYLNPSVGNDIANGRVRLGGGTHSRFRMRLRIIFSRI</sequence>
<dbReference type="STRING" id="413434.SAMN04488132_102349"/>
<organism evidence="1 2">
    <name type="scientific">Sediminibacterium ginsengisoli</name>
    <dbReference type="NCBI Taxonomy" id="413434"/>
    <lineage>
        <taxon>Bacteria</taxon>
        <taxon>Pseudomonadati</taxon>
        <taxon>Bacteroidota</taxon>
        <taxon>Chitinophagia</taxon>
        <taxon>Chitinophagales</taxon>
        <taxon>Chitinophagaceae</taxon>
        <taxon>Sediminibacterium</taxon>
    </lineage>
</organism>
<dbReference type="Pfam" id="PF14092">
    <property type="entry name" value="DUF4270"/>
    <property type="match status" value="1"/>
</dbReference>
<dbReference type="OrthoDB" id="1466062at2"/>
<protein>
    <recommendedName>
        <fullName evidence="3">DUF4270 domain-containing protein</fullName>
    </recommendedName>
</protein>
<dbReference type="InterPro" id="IPR025366">
    <property type="entry name" value="DUF4270"/>
</dbReference>
<evidence type="ECO:0000313" key="1">
    <source>
        <dbReference type="EMBL" id="SJZ50735.1"/>
    </source>
</evidence>
<dbReference type="RefSeq" id="WP_078830301.1">
    <property type="nucleotide sequence ID" value="NZ_FUWH01000002.1"/>
</dbReference>
<dbReference type="Proteomes" id="UP000190888">
    <property type="component" value="Unassembled WGS sequence"/>
</dbReference>
<evidence type="ECO:0008006" key="3">
    <source>
        <dbReference type="Google" id="ProtNLM"/>
    </source>
</evidence>
<name>A0A1T4L7P4_9BACT</name>